<dbReference type="InterPro" id="IPR000286">
    <property type="entry name" value="HDACs"/>
</dbReference>
<dbReference type="KEGG" id="rama:IDM48_02610"/>
<dbReference type="InterPro" id="IPR023801">
    <property type="entry name" value="His_deacetylse_dom"/>
</dbReference>
<sequence>MGEYFFGDYHPMHPSRLDATARLASDLGIFDLPQVNVEEPEVAGDSVLCLAHDQKYIDEVKAVSANPQLTIEDCGLGTEDTPGYAGIHEASARLAGGSYQAAEMILNGSAVHAVNFGGGMHHAARNRASGFCIYNDCAVAIQQLLDQGVKRVAYIDVDAHHGDGTQSIFWDNPNVMTISMHETGMKLFPGTGFCNESGPEGIASGTSINVAMPENASDSDWIRAFDAVIPAILRAFQPEVIVSQHGCDSHFSDDMSHLGISIECQREIAGYVSVLADELCESRWIATGGGGYSIYDAVPRAWTHLMAIAAGSPLGVQLHTPTSWQEYMLEKYGTRAPTVMGDFTDLWWSSWEIGFNPADETDRTVMATRKEIFPHWGLDPWYD</sequence>
<dbReference type="PRINTS" id="PR01272">
    <property type="entry name" value="ACUCPROTEIN"/>
</dbReference>
<evidence type="ECO:0000256" key="4">
    <source>
        <dbReference type="ARBA" id="ARBA00022627"/>
    </source>
</evidence>
<dbReference type="Gene3D" id="3.40.800.20">
    <property type="entry name" value="Histone deacetylase domain"/>
    <property type="match status" value="1"/>
</dbReference>
<evidence type="ECO:0000313" key="6">
    <source>
        <dbReference type="EMBL" id="QNV40934.1"/>
    </source>
</evidence>
<feature type="domain" description="Histone deacetylase" evidence="5">
    <location>
        <begin position="10"/>
        <end position="307"/>
    </location>
</feature>
<dbReference type="PRINTS" id="PR01270">
    <property type="entry name" value="HDASUPER"/>
</dbReference>
<dbReference type="PANTHER" id="PTHR10625">
    <property type="entry name" value="HISTONE DEACETYLASE HDAC1-RELATED"/>
    <property type="match status" value="1"/>
</dbReference>
<comment type="pathway">
    <text evidence="1">Ketone degradation; acetoin degradation.</text>
</comment>
<dbReference type="InterPro" id="IPR003085">
    <property type="entry name" value="AcuC"/>
</dbReference>
<dbReference type="GO" id="GO:0004407">
    <property type="term" value="F:histone deacetylase activity"/>
    <property type="evidence" value="ECO:0007669"/>
    <property type="project" value="TreeGrafter"/>
</dbReference>
<evidence type="ECO:0000256" key="3">
    <source>
        <dbReference type="ARBA" id="ARBA00020218"/>
    </source>
</evidence>
<dbReference type="GO" id="GO:0045150">
    <property type="term" value="P:acetoin catabolic process"/>
    <property type="evidence" value="ECO:0007669"/>
    <property type="project" value="UniProtKB-UniPathway"/>
</dbReference>
<proteinExistence type="inferred from homology"/>
<dbReference type="Proteomes" id="UP000516421">
    <property type="component" value="Chromosome"/>
</dbReference>
<reference evidence="6 7" key="1">
    <citation type="submission" date="2020-09" db="EMBL/GenBank/DDBJ databases">
        <title>Investigation of environmental microbe.</title>
        <authorList>
            <person name="Ou Y."/>
            <person name="Kang Q."/>
        </authorList>
    </citation>
    <scope>NUCLEOTIDE SEQUENCE [LARGE SCALE GENOMIC DNA]</scope>
    <source>
        <strain evidence="6 7">KJZ-9</strain>
    </source>
</reference>
<dbReference type="PANTHER" id="PTHR10625:SF10">
    <property type="entry name" value="HISTONE DEACETYLASE HDAC1"/>
    <property type="match status" value="1"/>
</dbReference>
<evidence type="ECO:0000259" key="5">
    <source>
        <dbReference type="Pfam" id="PF00850"/>
    </source>
</evidence>
<dbReference type="AlphaFoldDB" id="A0A7H2BMN8"/>
<name>A0A7H2BMN8_9MICC</name>
<dbReference type="EMBL" id="CP061538">
    <property type="protein sequence ID" value="QNV40934.1"/>
    <property type="molecule type" value="Genomic_DNA"/>
</dbReference>
<keyword evidence="7" id="KW-1185">Reference proteome</keyword>
<keyword evidence="4" id="KW-0006">Acetoin catabolism</keyword>
<evidence type="ECO:0000256" key="2">
    <source>
        <dbReference type="ARBA" id="ARBA00005947"/>
    </source>
</evidence>
<evidence type="ECO:0000256" key="1">
    <source>
        <dbReference type="ARBA" id="ARBA00005101"/>
    </source>
</evidence>
<gene>
    <name evidence="6" type="ORF">IDM48_02610</name>
</gene>
<dbReference type="UniPathway" id="UPA00040"/>
<dbReference type="SUPFAM" id="SSF52768">
    <property type="entry name" value="Arginase/deacetylase"/>
    <property type="match status" value="1"/>
</dbReference>
<evidence type="ECO:0000313" key="7">
    <source>
        <dbReference type="Proteomes" id="UP000516421"/>
    </source>
</evidence>
<dbReference type="GO" id="GO:0040029">
    <property type="term" value="P:epigenetic regulation of gene expression"/>
    <property type="evidence" value="ECO:0007669"/>
    <property type="project" value="TreeGrafter"/>
</dbReference>
<accession>A0A7H2BMN8</accession>
<dbReference type="Pfam" id="PF00850">
    <property type="entry name" value="Hist_deacetyl"/>
    <property type="match status" value="1"/>
</dbReference>
<dbReference type="InterPro" id="IPR037138">
    <property type="entry name" value="His_deacetylse_dom_sf"/>
</dbReference>
<dbReference type="InterPro" id="IPR023696">
    <property type="entry name" value="Ureohydrolase_dom_sf"/>
</dbReference>
<comment type="similarity">
    <text evidence="2">Belongs to the histone deacetylase family.</text>
</comment>
<protein>
    <recommendedName>
        <fullName evidence="3">Acetoin utilization protein AcuC</fullName>
    </recommendedName>
</protein>
<dbReference type="CDD" id="cd09994">
    <property type="entry name" value="HDAC_AcuC_like"/>
    <property type="match status" value="1"/>
</dbReference>
<organism evidence="6 7">
    <name type="scientific">Rothia amarae</name>
    <dbReference type="NCBI Taxonomy" id="169480"/>
    <lineage>
        <taxon>Bacteria</taxon>
        <taxon>Bacillati</taxon>
        <taxon>Actinomycetota</taxon>
        <taxon>Actinomycetes</taxon>
        <taxon>Micrococcales</taxon>
        <taxon>Micrococcaceae</taxon>
        <taxon>Rothia</taxon>
    </lineage>
</organism>